<dbReference type="EMBL" id="BBXV01000023">
    <property type="protein sequence ID" value="GAQ18004.1"/>
    <property type="molecule type" value="Genomic_DNA"/>
</dbReference>
<dbReference type="GO" id="GO:0016740">
    <property type="term" value="F:transferase activity"/>
    <property type="evidence" value="ECO:0007669"/>
    <property type="project" value="UniProtKB-KW"/>
</dbReference>
<reference evidence="1 2" key="2">
    <citation type="journal article" date="2016" name="Genome Announc.">
        <title>Draft Genome Sequence of Oceanobacillus picturae Heshi-B3, Isolated from Fermented Rice Bran in a Traditional Japanese Seafood Dish.</title>
        <authorList>
            <person name="Akuzawa S."/>
            <person name="Nagaoka J."/>
            <person name="Kanekatsu M."/>
            <person name="Kanesaki Y."/>
            <person name="Suzuki T."/>
        </authorList>
    </citation>
    <scope>NUCLEOTIDE SEQUENCE [LARGE SCALE GENOMIC DNA]</scope>
    <source>
        <strain evidence="1 2">Heshi-B3</strain>
    </source>
</reference>
<evidence type="ECO:0000313" key="1">
    <source>
        <dbReference type="EMBL" id="GAQ18004.1"/>
    </source>
</evidence>
<organism evidence="1 2">
    <name type="scientific">Oceanobacillus picturae</name>
    <dbReference type="NCBI Taxonomy" id="171693"/>
    <lineage>
        <taxon>Bacteria</taxon>
        <taxon>Bacillati</taxon>
        <taxon>Bacillota</taxon>
        <taxon>Bacilli</taxon>
        <taxon>Bacillales</taxon>
        <taxon>Bacillaceae</taxon>
        <taxon>Oceanobacillus</taxon>
    </lineage>
</organism>
<reference evidence="2" key="1">
    <citation type="submission" date="2015-07" db="EMBL/GenBank/DDBJ databases">
        <title>Draft Genome Sequence of Oceanobacillus picturae Heshi-B3 that Was Isolated from Fermented Rice Bran with Aging Salted Mackerel, Which Was Named Heshiko as Traditional Fermented Seafood in Japan.</title>
        <authorList>
            <person name="Akuzawa S."/>
            <person name="Nakagawa J."/>
            <person name="Kanekatsu T."/>
            <person name="Kanesaki Y."/>
            <person name="Suzuki T."/>
        </authorList>
    </citation>
    <scope>NUCLEOTIDE SEQUENCE [LARGE SCALE GENOMIC DNA]</scope>
    <source>
        <strain evidence="2">Heshi-B3</strain>
    </source>
</reference>
<evidence type="ECO:0000313" key="2">
    <source>
        <dbReference type="Proteomes" id="UP000052946"/>
    </source>
</evidence>
<dbReference type="RefSeq" id="WP_058950162.1">
    <property type="nucleotide sequence ID" value="NZ_BBXV01000023.1"/>
</dbReference>
<proteinExistence type="predicted"/>
<sequence>MNTLSRGLPILPQEKSVVLFDDKGIDFGMPLWQYKKIIKLWKEGKSVHYIAINVERNHHEVFLALYQAWMERKIKDIGTAFSGGNALLKPGRVS</sequence>
<dbReference type="AlphaFoldDB" id="A0A0U9HD46"/>
<keyword evidence="1" id="KW-0808">Transferase</keyword>
<accession>A0A0U9HD46</accession>
<name>A0A0U9HD46_9BACI</name>
<protein>
    <submittedName>
        <fullName evidence="1">3-phosphoshikimate 1-carboxyvinyltransferase</fullName>
    </submittedName>
</protein>
<dbReference type="Proteomes" id="UP000052946">
    <property type="component" value="Unassembled WGS sequence"/>
</dbReference>
<comment type="caution">
    <text evidence="1">The sequence shown here is derived from an EMBL/GenBank/DDBJ whole genome shotgun (WGS) entry which is preliminary data.</text>
</comment>
<gene>
    <name evidence="1" type="ORF">OPHB3_1943</name>
</gene>
<dbReference type="OrthoDB" id="2706692at2"/>